<keyword evidence="5" id="KW-1185">Reference proteome</keyword>
<protein>
    <recommendedName>
        <fullName evidence="3">Amidohydrolase-related domain-containing protein</fullName>
    </recommendedName>
</protein>
<evidence type="ECO:0000256" key="2">
    <source>
        <dbReference type="ARBA" id="ARBA00022801"/>
    </source>
</evidence>
<dbReference type="RefSeq" id="WP_111417769.1">
    <property type="nucleotide sequence ID" value="NZ_NPEX01000016.1"/>
</dbReference>
<feature type="domain" description="Amidohydrolase-related" evidence="3">
    <location>
        <begin position="55"/>
        <end position="428"/>
    </location>
</feature>
<reference evidence="4 5" key="1">
    <citation type="submission" date="2017-07" db="EMBL/GenBank/DDBJ databases">
        <title>Draft Genome Sequences of Select Purple Nonsulfur Bacteria.</title>
        <authorList>
            <person name="Lasarre B."/>
            <person name="Mckinlay J.B."/>
        </authorList>
    </citation>
    <scope>NUCLEOTIDE SEQUENCE [LARGE SCALE GENOMIC DNA]</scope>
    <source>
        <strain evidence="4 5">DSM 5909</strain>
    </source>
</reference>
<dbReference type="EMBL" id="NPEX01000016">
    <property type="protein sequence ID" value="RAI45435.1"/>
    <property type="molecule type" value="Genomic_DNA"/>
</dbReference>
<dbReference type="InterPro" id="IPR032466">
    <property type="entry name" value="Metal_Hydrolase"/>
</dbReference>
<gene>
    <name evidence="4" type="ORF">CH341_04135</name>
</gene>
<dbReference type="PANTHER" id="PTHR43794:SF11">
    <property type="entry name" value="AMIDOHYDROLASE-RELATED DOMAIN-CONTAINING PROTEIN"/>
    <property type="match status" value="1"/>
</dbReference>
<dbReference type="Pfam" id="PF01979">
    <property type="entry name" value="Amidohydro_1"/>
    <property type="match status" value="1"/>
</dbReference>
<comment type="similarity">
    <text evidence="1">Belongs to the metallo-dependent hydrolases superfamily. ATZ/TRZ family.</text>
</comment>
<keyword evidence="2" id="KW-0378">Hydrolase</keyword>
<evidence type="ECO:0000313" key="5">
    <source>
        <dbReference type="Proteomes" id="UP000249130"/>
    </source>
</evidence>
<dbReference type="Gene3D" id="2.30.40.10">
    <property type="entry name" value="Urease, subunit C, domain 1"/>
    <property type="match status" value="1"/>
</dbReference>
<dbReference type="SUPFAM" id="SSF51338">
    <property type="entry name" value="Composite domain of metallo-dependent hydrolases"/>
    <property type="match status" value="2"/>
</dbReference>
<evidence type="ECO:0000259" key="3">
    <source>
        <dbReference type="Pfam" id="PF01979"/>
    </source>
</evidence>
<name>A0A327L5V2_9BRAD</name>
<dbReference type="OrthoDB" id="9796020at2"/>
<sequence length="473" mass="50238">MTDRLLVRDVLVLDAASAPARKDVLVAGTRIAEVRTPAATVEPDMRVIDGRDRLLIPGLVNAHTHSPLNVLKGTGDVLSHPAFMWLNQADTAGRSADEIRLSCLLGCIEHLRNGTTAVVDHFPEQGFAAADVDAVVDAYDTSGLRALVALRIFDEPYSDIDPPGGLPDSVAEHNPLTPPPLADSLALIEDAIARHDGAAGGRVRLCPAPSNPSRCSDALLSAVRDIAERHDTAVHMHLLETRVQAEIAQARYGTTMVAHLERLGLLTGRLSCAHTIWIGDEDIARMAAGGAIAVHNPESNLKLGAGISPVARMLAAGMRVALGTDGASTNDNLDLHEVMRIAVMLQRPGESDRRRWPTTTDALTMATLCGAAVMRCDGLGRIIPGAPADFVLHDLTAPFWTPLNDPLTQLVFGASGSTVDTVVVDGRVLVEGGKILAFDPEPVLREARDLVKHLRARNARLHGLAATIAAALP</sequence>
<dbReference type="InterPro" id="IPR050287">
    <property type="entry name" value="MTA/SAH_deaminase"/>
</dbReference>
<proteinExistence type="inferred from homology"/>
<dbReference type="GO" id="GO:0016810">
    <property type="term" value="F:hydrolase activity, acting on carbon-nitrogen (but not peptide) bonds"/>
    <property type="evidence" value="ECO:0007669"/>
    <property type="project" value="InterPro"/>
</dbReference>
<dbReference type="SUPFAM" id="SSF51556">
    <property type="entry name" value="Metallo-dependent hydrolases"/>
    <property type="match status" value="1"/>
</dbReference>
<evidence type="ECO:0000256" key="1">
    <source>
        <dbReference type="ARBA" id="ARBA00006745"/>
    </source>
</evidence>
<dbReference type="AlphaFoldDB" id="A0A327L5V2"/>
<dbReference type="Gene3D" id="3.20.20.140">
    <property type="entry name" value="Metal-dependent hydrolases"/>
    <property type="match status" value="1"/>
</dbReference>
<comment type="caution">
    <text evidence="4">The sequence shown here is derived from an EMBL/GenBank/DDBJ whole genome shotgun (WGS) entry which is preliminary data.</text>
</comment>
<organism evidence="4 5">
    <name type="scientific">Rhodoplanes roseus</name>
    <dbReference type="NCBI Taxonomy" id="29409"/>
    <lineage>
        <taxon>Bacteria</taxon>
        <taxon>Pseudomonadati</taxon>
        <taxon>Pseudomonadota</taxon>
        <taxon>Alphaproteobacteria</taxon>
        <taxon>Hyphomicrobiales</taxon>
        <taxon>Nitrobacteraceae</taxon>
        <taxon>Rhodoplanes</taxon>
    </lineage>
</organism>
<dbReference type="InterPro" id="IPR011059">
    <property type="entry name" value="Metal-dep_hydrolase_composite"/>
</dbReference>
<dbReference type="Proteomes" id="UP000249130">
    <property type="component" value="Unassembled WGS sequence"/>
</dbReference>
<evidence type="ECO:0000313" key="4">
    <source>
        <dbReference type="EMBL" id="RAI45435.1"/>
    </source>
</evidence>
<dbReference type="InterPro" id="IPR006680">
    <property type="entry name" value="Amidohydro-rel"/>
</dbReference>
<dbReference type="PANTHER" id="PTHR43794">
    <property type="entry name" value="AMINOHYDROLASE SSNA-RELATED"/>
    <property type="match status" value="1"/>
</dbReference>
<accession>A0A327L5V2</accession>